<evidence type="ECO:0000256" key="3">
    <source>
        <dbReference type="PROSITE-ProRule" id="PRU00284"/>
    </source>
</evidence>
<feature type="transmembrane region" description="Helical" evidence="4">
    <location>
        <begin position="12"/>
        <end position="32"/>
    </location>
</feature>
<dbReference type="PANTHER" id="PTHR43531">
    <property type="entry name" value="PROTEIN ICFG"/>
    <property type="match status" value="1"/>
</dbReference>
<dbReference type="InterPro" id="IPR051310">
    <property type="entry name" value="MCP_chemotaxis"/>
</dbReference>
<name>A0ABX2M028_9BURK</name>
<dbReference type="PROSITE" id="PS50111">
    <property type="entry name" value="CHEMOTAXIS_TRANSDUC_2"/>
    <property type="match status" value="1"/>
</dbReference>
<evidence type="ECO:0000256" key="2">
    <source>
        <dbReference type="ARBA" id="ARBA00029447"/>
    </source>
</evidence>
<dbReference type="EMBL" id="JABFMT010000033">
    <property type="protein sequence ID" value="NUU04057.1"/>
    <property type="molecule type" value="Genomic_DNA"/>
</dbReference>
<dbReference type="Pfam" id="PF00015">
    <property type="entry name" value="MCPsignal"/>
    <property type="match status" value="1"/>
</dbReference>
<sequence>MFAFRHLILFKLAAVIGVPVAVSLAIGAMLLARDDADPWPVLALLACNVLFAAAGARHLIAIVCGGLRRQCAKYQELTVFMDFSRRAAMPRKDEFGRSAVAFNALLTHIEGTVREVRDASRSVAATAARLADGNKALSGRTQTQAEALRRTAVTMAGLNEHVGDNAARSQEASALAGSAARFADDSKAAVEAMAGVIGDISAASSQISEITALIDGIAFQTNILALNAAVEAARAGESGRGFAVVAVEVRALAQRSSLAAREIKQLIDASVQLVATGDRHAQQLAGTVQGLCETNHRVAAAVGEIAAAAPGQLAGMREVGDALAQMGAITGENAALVAQASLSADSLDVQAEKMMEAIAAFHVRDAAPAVIDLAPAVQA</sequence>
<evidence type="ECO:0000256" key="1">
    <source>
        <dbReference type="ARBA" id="ARBA00022481"/>
    </source>
</evidence>
<dbReference type="InterPro" id="IPR004089">
    <property type="entry name" value="MCPsignal_dom"/>
</dbReference>
<dbReference type="Proteomes" id="UP000536746">
    <property type="component" value="Unassembled WGS sequence"/>
</dbReference>
<feature type="domain" description="Methyl-accepting transducer" evidence="5">
    <location>
        <begin position="119"/>
        <end position="348"/>
    </location>
</feature>
<keyword evidence="3" id="KW-0807">Transducer</keyword>
<dbReference type="Gene3D" id="1.10.287.950">
    <property type="entry name" value="Methyl-accepting chemotaxis protein"/>
    <property type="match status" value="1"/>
</dbReference>
<dbReference type="InterPro" id="IPR003660">
    <property type="entry name" value="HAMP_dom"/>
</dbReference>
<keyword evidence="4" id="KW-0472">Membrane</keyword>
<keyword evidence="1" id="KW-0488">Methylation</keyword>
<dbReference type="PANTHER" id="PTHR43531:SF14">
    <property type="entry name" value="METHYL-ACCEPTING CHEMOTAXIS PROTEIN I-RELATED"/>
    <property type="match status" value="1"/>
</dbReference>
<organism evidence="7 8">
    <name type="scientific">Herbaspirillum robiniae</name>
    <dbReference type="NCBI Taxonomy" id="2014887"/>
    <lineage>
        <taxon>Bacteria</taxon>
        <taxon>Pseudomonadati</taxon>
        <taxon>Pseudomonadota</taxon>
        <taxon>Betaproteobacteria</taxon>
        <taxon>Burkholderiales</taxon>
        <taxon>Oxalobacteraceae</taxon>
        <taxon>Herbaspirillum</taxon>
    </lineage>
</organism>
<gene>
    <name evidence="7" type="ORF">HNO84_20805</name>
</gene>
<accession>A0ABX2M028</accession>
<feature type="transmembrane region" description="Helical" evidence="4">
    <location>
        <begin position="38"/>
        <end position="60"/>
    </location>
</feature>
<proteinExistence type="inferred from homology"/>
<evidence type="ECO:0000313" key="7">
    <source>
        <dbReference type="EMBL" id="NUU04057.1"/>
    </source>
</evidence>
<comment type="caution">
    <text evidence="7">The sequence shown here is derived from an EMBL/GenBank/DDBJ whole genome shotgun (WGS) entry which is preliminary data.</text>
</comment>
<comment type="similarity">
    <text evidence="2">Belongs to the methyl-accepting chemotaxis (MCP) protein family.</text>
</comment>
<dbReference type="PROSITE" id="PS50885">
    <property type="entry name" value="HAMP"/>
    <property type="match status" value="1"/>
</dbReference>
<keyword evidence="8" id="KW-1185">Reference proteome</keyword>
<evidence type="ECO:0000259" key="5">
    <source>
        <dbReference type="PROSITE" id="PS50111"/>
    </source>
</evidence>
<keyword evidence="4" id="KW-1133">Transmembrane helix</keyword>
<feature type="domain" description="HAMP" evidence="6">
    <location>
        <begin position="82"/>
        <end position="114"/>
    </location>
</feature>
<dbReference type="RefSeq" id="WP_158522614.1">
    <property type="nucleotide sequence ID" value="NZ_CP018845.1"/>
</dbReference>
<evidence type="ECO:0000259" key="6">
    <source>
        <dbReference type="PROSITE" id="PS50885"/>
    </source>
</evidence>
<keyword evidence="4" id="KW-0812">Transmembrane</keyword>
<evidence type="ECO:0000313" key="8">
    <source>
        <dbReference type="Proteomes" id="UP000536746"/>
    </source>
</evidence>
<protein>
    <submittedName>
        <fullName evidence="7">Chemotaxis protein</fullName>
    </submittedName>
</protein>
<dbReference type="SUPFAM" id="SSF58104">
    <property type="entry name" value="Methyl-accepting chemotaxis protein (MCP) signaling domain"/>
    <property type="match status" value="1"/>
</dbReference>
<reference evidence="7 8" key="1">
    <citation type="journal article" date="2020" name="Front. Plant Sci.">
        <title>Isolation of Rhizosphere Bacteria That Improve Quality and Water Stress Tolerance in Greenhouse Ornamentals.</title>
        <authorList>
            <person name="Nordstedt N.P."/>
            <person name="Jones M.L."/>
        </authorList>
    </citation>
    <scope>NUCLEOTIDE SEQUENCE [LARGE SCALE GENOMIC DNA]</scope>
    <source>
        <strain evidence="7 8">C6C2</strain>
    </source>
</reference>
<dbReference type="SMART" id="SM00283">
    <property type="entry name" value="MA"/>
    <property type="match status" value="1"/>
</dbReference>
<evidence type="ECO:0000256" key="4">
    <source>
        <dbReference type="SAM" id="Phobius"/>
    </source>
</evidence>
<dbReference type="InterPro" id="IPR004090">
    <property type="entry name" value="Chemotax_Me-accpt_rcpt"/>
</dbReference>
<dbReference type="PRINTS" id="PR00260">
    <property type="entry name" value="CHEMTRNSDUCR"/>
</dbReference>